<name>A0ABN1FNC3_9HYPH</name>
<dbReference type="SUPFAM" id="SSF48019">
    <property type="entry name" value="post-AAA+ oligomerization domain-like"/>
    <property type="match status" value="1"/>
</dbReference>
<proteinExistence type="predicted"/>
<dbReference type="Proteomes" id="UP001424441">
    <property type="component" value="Unassembled WGS sequence"/>
</dbReference>
<organism evidence="1 2">
    <name type="scientific">Paenochrobactrum glaciei</name>
    <dbReference type="NCBI Taxonomy" id="486407"/>
    <lineage>
        <taxon>Bacteria</taxon>
        <taxon>Pseudomonadati</taxon>
        <taxon>Pseudomonadota</taxon>
        <taxon>Alphaproteobacteria</taxon>
        <taxon>Hyphomicrobiales</taxon>
        <taxon>Brucellaceae</taxon>
        <taxon>Paenochrobactrum</taxon>
    </lineage>
</organism>
<accession>A0ABN1FNC3</accession>
<dbReference type="EMBL" id="BAAADE010000001">
    <property type="protein sequence ID" value="GAA0594370.1"/>
    <property type="molecule type" value="Genomic_DNA"/>
</dbReference>
<dbReference type="InterPro" id="IPR008921">
    <property type="entry name" value="DNA_pol3_clamp-load_cplx_C"/>
</dbReference>
<evidence type="ECO:0000313" key="2">
    <source>
        <dbReference type="Proteomes" id="UP001424441"/>
    </source>
</evidence>
<gene>
    <name evidence="1" type="ORF">GCM10008943_06820</name>
</gene>
<sequence>MTEYVNDPYTSEARIYDTDAWNAVRNLDPWVSSSLLQKAMRRGEVGLAVAAGLRLYQLRGAAIWSRLLIITVEDIGIASPDSLSMMVQVAKLARKERKGDFIGVVARVIETLTVVPKCRGSDYLVCAARHHPAFEAELCVVGKQSIDQRITMAVDRSLPIVSRAIAAWYASGLNWDGESRVGDGDLPKLLAAFADAGVPDAFLSDVAYACERTRHPITIMLPVIWAVAYSPDNLMMPHMIDLALPVSSAIRGIPSYTYDKHTSAGKASIGRFAIENGQVAAILNKYVPDFRAADAAAMAAFYVDAIPVKPQFVWQGSADLERLGREADFFKIGFPIDGIEELIEAVNDNLCQLNALRSRRLLAKTNQGAK</sequence>
<keyword evidence="2" id="KW-1185">Reference proteome</keyword>
<reference evidence="1 2" key="1">
    <citation type="journal article" date="2019" name="Int. J. Syst. Evol. Microbiol.">
        <title>The Global Catalogue of Microorganisms (GCM) 10K type strain sequencing project: providing services to taxonomists for standard genome sequencing and annotation.</title>
        <authorList>
            <consortium name="The Broad Institute Genomics Platform"/>
            <consortium name="The Broad Institute Genome Sequencing Center for Infectious Disease"/>
            <person name="Wu L."/>
            <person name="Ma J."/>
        </authorList>
    </citation>
    <scope>NUCLEOTIDE SEQUENCE [LARGE SCALE GENOMIC DNA]</scope>
    <source>
        <strain evidence="1 2">JCM 15115</strain>
    </source>
</reference>
<evidence type="ECO:0000313" key="1">
    <source>
        <dbReference type="EMBL" id="GAA0594370.1"/>
    </source>
</evidence>
<protein>
    <submittedName>
        <fullName evidence="1">Uncharacterized protein</fullName>
    </submittedName>
</protein>
<dbReference type="RefSeq" id="WP_343801385.1">
    <property type="nucleotide sequence ID" value="NZ_BAAADE010000001.1"/>
</dbReference>
<dbReference type="Gene3D" id="1.20.272.10">
    <property type="match status" value="1"/>
</dbReference>
<comment type="caution">
    <text evidence="1">The sequence shown here is derived from an EMBL/GenBank/DDBJ whole genome shotgun (WGS) entry which is preliminary data.</text>
</comment>